<keyword evidence="1" id="KW-0540">Nuclease</keyword>
<dbReference type="SMART" id="SM00479">
    <property type="entry name" value="EXOIII"/>
    <property type="match status" value="1"/>
</dbReference>
<reference evidence="5 6" key="1">
    <citation type="submission" date="2020-05" db="EMBL/GenBank/DDBJ databases">
        <authorList>
            <person name="Niu N."/>
        </authorList>
    </citation>
    <scope>NUCLEOTIDE SEQUENCE [LARGE SCALE GENOMIC DNA]</scope>
    <source>
        <strain evidence="5 6">LMG10982</strain>
    </source>
</reference>
<dbReference type="Proteomes" id="UP000541421">
    <property type="component" value="Unassembled WGS sequence"/>
</dbReference>
<dbReference type="PANTHER" id="PTHR30231">
    <property type="entry name" value="DNA POLYMERASE III SUBUNIT EPSILON"/>
    <property type="match status" value="1"/>
</dbReference>
<evidence type="ECO:0000313" key="5">
    <source>
        <dbReference type="EMBL" id="NOL50200.1"/>
    </source>
</evidence>
<dbReference type="GO" id="GO:0006259">
    <property type="term" value="P:DNA metabolic process"/>
    <property type="evidence" value="ECO:0007669"/>
    <property type="project" value="UniProtKB-ARBA"/>
</dbReference>
<dbReference type="RefSeq" id="WP_171589179.1">
    <property type="nucleotide sequence ID" value="NZ_JABGBO010000009.1"/>
</dbReference>
<proteinExistence type="predicted"/>
<dbReference type="GO" id="GO:0003676">
    <property type="term" value="F:nucleic acid binding"/>
    <property type="evidence" value="ECO:0007669"/>
    <property type="project" value="InterPro"/>
</dbReference>
<dbReference type="InterPro" id="IPR012337">
    <property type="entry name" value="RNaseH-like_sf"/>
</dbReference>
<dbReference type="Gene3D" id="3.30.420.10">
    <property type="entry name" value="Ribonuclease H-like superfamily/Ribonuclease H"/>
    <property type="match status" value="1"/>
</dbReference>
<dbReference type="CDD" id="cd06127">
    <property type="entry name" value="DEDDh"/>
    <property type="match status" value="1"/>
</dbReference>
<evidence type="ECO:0000256" key="3">
    <source>
        <dbReference type="ARBA" id="ARBA00022839"/>
    </source>
</evidence>
<dbReference type="GO" id="GO:0008408">
    <property type="term" value="F:3'-5' exonuclease activity"/>
    <property type="evidence" value="ECO:0007669"/>
    <property type="project" value="TreeGrafter"/>
</dbReference>
<sequence>MQILKAVKRLFASTPALSPEIEQRLKAWEALPPPDLTRTFAESEFIVVDVETSGFSLRKDNLIAIGACLLKNAKIPLANAFDIILRQEQISSKQNILIHHISQEQQLNGVEPAEALMRFLEYMGKRPLLAFYVGFDQPMLDKAFKKYLGISLKHHIWLDVAFIAPLFFPEKARQHRNLDFWMKLFHIQNMNRHHAVADAVATAQVMQAVMKAAPINLNLQKLKDMQAKAMKIHNELHGPK</sequence>
<evidence type="ECO:0000256" key="2">
    <source>
        <dbReference type="ARBA" id="ARBA00022801"/>
    </source>
</evidence>
<keyword evidence="2" id="KW-0378">Hydrolase</keyword>
<feature type="domain" description="Exonuclease" evidence="4">
    <location>
        <begin position="44"/>
        <end position="215"/>
    </location>
</feature>
<evidence type="ECO:0000313" key="6">
    <source>
        <dbReference type="Proteomes" id="UP000541421"/>
    </source>
</evidence>
<evidence type="ECO:0000256" key="1">
    <source>
        <dbReference type="ARBA" id="ARBA00022722"/>
    </source>
</evidence>
<dbReference type="InterPro" id="IPR036397">
    <property type="entry name" value="RNaseH_sf"/>
</dbReference>
<dbReference type="EMBL" id="JABGBO010000009">
    <property type="protein sequence ID" value="NOL50200.1"/>
    <property type="molecule type" value="Genomic_DNA"/>
</dbReference>
<keyword evidence="3 5" id="KW-0269">Exonuclease</keyword>
<dbReference type="AlphaFoldDB" id="A0A7Y4LAV1"/>
<organism evidence="5 6">
    <name type="scientific">Pelistega europaea</name>
    <dbReference type="NCBI Taxonomy" id="106147"/>
    <lineage>
        <taxon>Bacteria</taxon>
        <taxon>Pseudomonadati</taxon>
        <taxon>Pseudomonadota</taxon>
        <taxon>Betaproteobacteria</taxon>
        <taxon>Burkholderiales</taxon>
        <taxon>Alcaligenaceae</taxon>
        <taxon>Pelistega</taxon>
    </lineage>
</organism>
<dbReference type="InterPro" id="IPR013520">
    <property type="entry name" value="Ribonucl_H"/>
</dbReference>
<evidence type="ECO:0000259" key="4">
    <source>
        <dbReference type="SMART" id="SM00479"/>
    </source>
</evidence>
<dbReference type="SUPFAM" id="SSF53098">
    <property type="entry name" value="Ribonuclease H-like"/>
    <property type="match status" value="1"/>
</dbReference>
<protein>
    <submittedName>
        <fullName evidence="5">3'-5' exonuclease</fullName>
    </submittedName>
</protein>
<gene>
    <name evidence="5" type="ORF">HKX40_08670</name>
</gene>
<accession>A0A7Y4LAV1</accession>
<dbReference type="PANTHER" id="PTHR30231:SF4">
    <property type="entry name" value="PROTEIN NEN2"/>
    <property type="match status" value="1"/>
</dbReference>
<name>A0A7Y4LAV1_9BURK</name>
<keyword evidence="6" id="KW-1185">Reference proteome</keyword>
<comment type="caution">
    <text evidence="5">The sequence shown here is derived from an EMBL/GenBank/DDBJ whole genome shotgun (WGS) entry which is preliminary data.</text>
</comment>
<dbReference type="Pfam" id="PF00929">
    <property type="entry name" value="RNase_T"/>
    <property type="match status" value="1"/>
</dbReference>